<keyword evidence="1" id="KW-0472">Membrane</keyword>
<dbReference type="InterPro" id="IPR036890">
    <property type="entry name" value="HATPase_C_sf"/>
</dbReference>
<evidence type="ECO:0000256" key="1">
    <source>
        <dbReference type="SAM" id="Phobius"/>
    </source>
</evidence>
<organism evidence="3 4">
    <name type="scientific">Pseudoduganella rivuli</name>
    <dbReference type="NCBI Taxonomy" id="2666085"/>
    <lineage>
        <taxon>Bacteria</taxon>
        <taxon>Pseudomonadati</taxon>
        <taxon>Pseudomonadota</taxon>
        <taxon>Betaproteobacteria</taxon>
        <taxon>Burkholderiales</taxon>
        <taxon>Oxalobacteraceae</taxon>
        <taxon>Telluria group</taxon>
        <taxon>Pseudoduganella</taxon>
    </lineage>
</organism>
<keyword evidence="1" id="KW-0812">Transmembrane</keyword>
<name>A0A7X2LUV4_9BURK</name>
<feature type="domain" description="Signal transduction histidine kinase internal region" evidence="2">
    <location>
        <begin position="220"/>
        <end position="299"/>
    </location>
</feature>
<accession>A0A7X2LUV4</accession>
<dbReference type="SUPFAM" id="SSF55874">
    <property type="entry name" value="ATPase domain of HSP90 chaperone/DNA topoisomerase II/histidine kinase"/>
    <property type="match status" value="1"/>
</dbReference>
<dbReference type="Gene3D" id="3.30.565.10">
    <property type="entry name" value="Histidine kinase-like ATPase, C-terminal domain"/>
    <property type="match status" value="1"/>
</dbReference>
<feature type="transmembrane region" description="Helical" evidence="1">
    <location>
        <begin position="99"/>
        <end position="118"/>
    </location>
</feature>
<keyword evidence="4" id="KW-1185">Reference proteome</keyword>
<feature type="transmembrane region" description="Helical" evidence="1">
    <location>
        <begin position="179"/>
        <end position="199"/>
    </location>
</feature>
<protein>
    <submittedName>
        <fullName evidence="3">Sensor histidine kinase</fullName>
    </submittedName>
</protein>
<dbReference type="Proteomes" id="UP000446768">
    <property type="component" value="Unassembled WGS sequence"/>
</dbReference>
<evidence type="ECO:0000313" key="4">
    <source>
        <dbReference type="Proteomes" id="UP000446768"/>
    </source>
</evidence>
<feature type="transmembrane region" description="Helical" evidence="1">
    <location>
        <begin position="57"/>
        <end position="79"/>
    </location>
</feature>
<comment type="caution">
    <text evidence="3">The sequence shown here is derived from an EMBL/GenBank/DDBJ whole genome shotgun (WGS) entry which is preliminary data.</text>
</comment>
<keyword evidence="3" id="KW-0418">Kinase</keyword>
<dbReference type="EMBL" id="WKJJ01000027">
    <property type="protein sequence ID" value="MRV76065.1"/>
    <property type="molecule type" value="Genomic_DNA"/>
</dbReference>
<reference evidence="3 4" key="1">
    <citation type="submission" date="2019-11" db="EMBL/GenBank/DDBJ databases">
        <title>Novel species isolated from a subtropical stream in China.</title>
        <authorList>
            <person name="Lu H."/>
        </authorList>
    </citation>
    <scope>NUCLEOTIDE SEQUENCE [LARGE SCALE GENOMIC DNA]</scope>
    <source>
        <strain evidence="3 4">FT92W</strain>
    </source>
</reference>
<dbReference type="GO" id="GO:0016020">
    <property type="term" value="C:membrane"/>
    <property type="evidence" value="ECO:0007669"/>
    <property type="project" value="InterPro"/>
</dbReference>
<dbReference type="GO" id="GO:0000155">
    <property type="term" value="F:phosphorelay sensor kinase activity"/>
    <property type="evidence" value="ECO:0007669"/>
    <property type="project" value="InterPro"/>
</dbReference>
<dbReference type="InterPro" id="IPR010559">
    <property type="entry name" value="Sig_transdc_His_kin_internal"/>
</dbReference>
<keyword evidence="3" id="KW-0808">Transferase</keyword>
<gene>
    <name evidence="3" type="ORF">GJ700_30560</name>
</gene>
<dbReference type="PANTHER" id="PTHR34220">
    <property type="entry name" value="SENSOR HISTIDINE KINASE YPDA"/>
    <property type="match status" value="1"/>
</dbReference>
<dbReference type="InterPro" id="IPR050640">
    <property type="entry name" value="Bact_2-comp_sensor_kinase"/>
</dbReference>
<evidence type="ECO:0000313" key="3">
    <source>
        <dbReference type="EMBL" id="MRV76065.1"/>
    </source>
</evidence>
<dbReference type="Pfam" id="PF06580">
    <property type="entry name" value="His_kinase"/>
    <property type="match status" value="1"/>
</dbReference>
<keyword evidence="1" id="KW-1133">Transmembrane helix</keyword>
<sequence>MGDVSLMWRNNYSDFPADGAMDGNVMNAANKGVNTRLNGRVALLYCAAMTPPFSIPVWLRALVTNFALWAVLCALAGITTYGDAQQHGDTRSYWQMTLGWWRGYVVMMVQSYLLYMVCRRYPVLLSTPRRIAASYAVYVVLGWPSAMLGLGAWRTVKQHKALTFENAWGYVVSMYKFEWFVGFVLLTMAFGAVAAGLLWRQRQQQARELAQTRLTLERQRLAALRGQLEPHFMFNTLSAIGALVRVGDKPLALDGLARLGDLLQYALTTSERDWITLEQELQFVQDYLDLQRLRFGPRLQVRIEGTHALDGGIECPPMLLQPLVENALRHDLECHDGDSDIVLSFAQEGACVLARVSNPVAGYAAPKAGLGIGLRGTRARLRLAYGDAASLETRQADGRFVAELRIPRMAA</sequence>
<dbReference type="AlphaFoldDB" id="A0A7X2LUV4"/>
<evidence type="ECO:0000259" key="2">
    <source>
        <dbReference type="Pfam" id="PF06580"/>
    </source>
</evidence>
<proteinExistence type="predicted"/>
<feature type="transmembrane region" description="Helical" evidence="1">
    <location>
        <begin position="130"/>
        <end position="153"/>
    </location>
</feature>
<dbReference type="PANTHER" id="PTHR34220:SF7">
    <property type="entry name" value="SENSOR HISTIDINE KINASE YPDA"/>
    <property type="match status" value="1"/>
</dbReference>